<reference evidence="1" key="1">
    <citation type="submission" date="2013-10" db="EMBL/GenBank/DDBJ databases">
        <title>Metagenomics reveals new arsenic resistant genes.</title>
        <authorList>
            <person name="Sharma R."/>
        </authorList>
    </citation>
    <scope>NUCLEOTIDE SEQUENCE</scope>
</reference>
<proteinExistence type="predicted"/>
<evidence type="ECO:0000313" key="1">
    <source>
        <dbReference type="EMBL" id="AHH81907.1"/>
    </source>
</evidence>
<organism evidence="1">
    <name type="scientific">uncultured bacterium pAB2</name>
    <dbReference type="NCBI Taxonomy" id="1448270"/>
    <lineage>
        <taxon>Bacteria</taxon>
        <taxon>environmental samples</taxon>
    </lineage>
</organism>
<name>W5VKE6_9BACT</name>
<dbReference type="AlphaFoldDB" id="W5VKE6"/>
<protein>
    <submittedName>
        <fullName evidence="1">Uncharacterized protein</fullName>
    </submittedName>
</protein>
<sequence>MPEIALAQAAGDAARVAHPVAHNAQVVTNKLAFRCQAYITGGCVCRHAADRILLVVVRHLTVDYGAGQCDQCFFVGLPFFPCLRIVVLAKWWRHRSEAQCFPVTWLRPDVKAQG</sequence>
<dbReference type="EMBL" id="KF752584">
    <property type="protein sequence ID" value="AHH81907.1"/>
    <property type="molecule type" value="Genomic_DNA"/>
</dbReference>
<accession>W5VKE6</accession>